<evidence type="ECO:0000313" key="2">
    <source>
        <dbReference type="Proteomes" id="UP000004810"/>
    </source>
</evidence>
<proteinExistence type="predicted"/>
<dbReference type="PANTHER" id="PTHR31781">
    <property type="entry name" value="UNC80"/>
    <property type="match status" value="1"/>
</dbReference>
<evidence type="ECO:0000313" key="1">
    <source>
        <dbReference type="EMBL" id="EJW75049.1"/>
    </source>
</evidence>
<organism evidence="1 2">
    <name type="scientific">Wuchereria bancrofti</name>
    <dbReference type="NCBI Taxonomy" id="6293"/>
    <lineage>
        <taxon>Eukaryota</taxon>
        <taxon>Metazoa</taxon>
        <taxon>Ecdysozoa</taxon>
        <taxon>Nematoda</taxon>
        <taxon>Chromadorea</taxon>
        <taxon>Rhabditida</taxon>
        <taxon>Spirurina</taxon>
        <taxon>Spiruromorpha</taxon>
        <taxon>Filarioidea</taxon>
        <taxon>Onchocercidae</taxon>
        <taxon>Wuchereria</taxon>
    </lineage>
</organism>
<dbReference type="PANTHER" id="PTHR31781:SF1">
    <property type="entry name" value="PROTEIN UNC-80 HOMOLOG"/>
    <property type="match status" value="1"/>
</dbReference>
<protein>
    <submittedName>
        <fullName evidence="1">Uncharacterized protein</fullName>
    </submittedName>
</protein>
<dbReference type="GO" id="GO:0034703">
    <property type="term" value="C:cation channel complex"/>
    <property type="evidence" value="ECO:0007669"/>
    <property type="project" value="TreeGrafter"/>
</dbReference>
<sequence>MLTDATHIKAIEENTESMKVFDPLESISEGCDTMQQQQSFVDPHEATYMDVAVIRCLLIKHWAENGIHWAIKYLLHRLFEIKMYRNSRTITCRLRSRANSMPTIPHLKLYASKMDNREIVKEIQYRPPTWDDLQLGNVAKKLEKSKNDKSKQKISSFRPSKKYAFF</sequence>
<dbReference type="Proteomes" id="UP000004810">
    <property type="component" value="Unassembled WGS sequence"/>
</dbReference>
<dbReference type="GO" id="GO:0055080">
    <property type="term" value="P:monoatomic cation homeostasis"/>
    <property type="evidence" value="ECO:0007669"/>
    <property type="project" value="TreeGrafter"/>
</dbReference>
<dbReference type="GO" id="GO:0005261">
    <property type="term" value="F:monoatomic cation channel activity"/>
    <property type="evidence" value="ECO:0007669"/>
    <property type="project" value="TreeGrafter"/>
</dbReference>
<reference evidence="2" key="1">
    <citation type="submission" date="2012-08" db="EMBL/GenBank/DDBJ databases">
        <title>The Genome Sequence of Wuchereria bancrofti.</title>
        <authorList>
            <person name="Nutman T.B."/>
            <person name="Fink D.L."/>
            <person name="Russ C."/>
            <person name="Young S."/>
            <person name="Zeng Q."/>
            <person name="Koehrsen M."/>
            <person name="Alvarado L."/>
            <person name="Berlin A."/>
            <person name="Chapman S.B."/>
            <person name="Chen Z."/>
            <person name="Freedman E."/>
            <person name="Gellesch M."/>
            <person name="Goldberg J."/>
            <person name="Griggs A."/>
            <person name="Gujja S."/>
            <person name="Heilman E.R."/>
            <person name="Heiman D."/>
            <person name="Hepburn T."/>
            <person name="Howarth C."/>
            <person name="Jen D."/>
            <person name="Larson L."/>
            <person name="Lewis B."/>
            <person name="Mehta T."/>
            <person name="Park D."/>
            <person name="Pearson M."/>
            <person name="Roberts A."/>
            <person name="Saif S."/>
            <person name="Shea T."/>
            <person name="Shenoy N."/>
            <person name="Sisk P."/>
            <person name="Stolte C."/>
            <person name="Sykes S."/>
            <person name="Walk T."/>
            <person name="White J."/>
            <person name="Yandava C."/>
            <person name="Haas B."/>
            <person name="Henn M.R."/>
            <person name="Nusbaum C."/>
            <person name="Birren B."/>
        </authorList>
    </citation>
    <scope>NUCLEOTIDE SEQUENCE [LARGE SCALE GENOMIC DNA]</scope>
    <source>
        <strain evidence="2">NA</strain>
    </source>
</reference>
<dbReference type="AlphaFoldDB" id="J9EI55"/>
<dbReference type="EMBL" id="ADBV01011184">
    <property type="protein sequence ID" value="EJW75049.1"/>
    <property type="molecule type" value="Genomic_DNA"/>
</dbReference>
<dbReference type="GO" id="GO:0030424">
    <property type="term" value="C:axon"/>
    <property type="evidence" value="ECO:0007669"/>
    <property type="project" value="TreeGrafter"/>
</dbReference>
<accession>J9EI55</accession>
<gene>
    <name evidence="1" type="ORF">WUBG_14044</name>
</gene>
<comment type="caution">
    <text evidence="1">The sequence shown here is derived from an EMBL/GenBank/DDBJ whole genome shotgun (WGS) entry which is preliminary data.</text>
</comment>
<name>J9EI55_WUCBA</name>